<evidence type="ECO:0000313" key="1">
    <source>
        <dbReference type="EMBL" id="MBP2193317.1"/>
    </source>
</evidence>
<evidence type="ECO:0000313" key="2">
    <source>
        <dbReference type="Proteomes" id="UP001519325"/>
    </source>
</evidence>
<dbReference type="Proteomes" id="UP001519325">
    <property type="component" value="Unassembled WGS sequence"/>
</dbReference>
<organism evidence="1 2">
    <name type="scientific">Nocardia goodfellowii</name>
    <dbReference type="NCBI Taxonomy" id="882446"/>
    <lineage>
        <taxon>Bacteria</taxon>
        <taxon>Bacillati</taxon>
        <taxon>Actinomycetota</taxon>
        <taxon>Actinomycetes</taxon>
        <taxon>Mycobacteriales</taxon>
        <taxon>Nocardiaceae</taxon>
        <taxon>Nocardia</taxon>
    </lineage>
</organism>
<comment type="caution">
    <text evidence="1">The sequence shown here is derived from an EMBL/GenBank/DDBJ whole genome shotgun (WGS) entry which is preliminary data.</text>
</comment>
<keyword evidence="2" id="KW-1185">Reference proteome</keyword>
<sequence>MAFLFCNTRQMQLGPAHPPTIAEHKANIAQVLHQSAFSDVITNDAEVAGNRGTMRLSILHLPISDGRFYEQVMAAGEDRDATLGLVNEIFTAITF</sequence>
<protein>
    <submittedName>
        <fullName evidence="1">Uncharacterized protein</fullName>
    </submittedName>
</protein>
<dbReference type="RefSeq" id="WP_209896595.1">
    <property type="nucleotide sequence ID" value="NZ_JAGGMR010000001.1"/>
</dbReference>
<name>A0ABS4QNP7_9NOCA</name>
<gene>
    <name evidence="1" type="ORF">BJ987_006218</name>
</gene>
<proteinExistence type="predicted"/>
<dbReference type="EMBL" id="JAGGMR010000001">
    <property type="protein sequence ID" value="MBP2193317.1"/>
    <property type="molecule type" value="Genomic_DNA"/>
</dbReference>
<accession>A0ABS4QNP7</accession>
<reference evidence="1 2" key="1">
    <citation type="submission" date="2021-03" db="EMBL/GenBank/DDBJ databases">
        <title>Sequencing the genomes of 1000 actinobacteria strains.</title>
        <authorList>
            <person name="Klenk H.-P."/>
        </authorList>
    </citation>
    <scope>NUCLEOTIDE SEQUENCE [LARGE SCALE GENOMIC DNA]</scope>
    <source>
        <strain evidence="1 2">DSM 45516</strain>
    </source>
</reference>